<feature type="compositionally biased region" description="Acidic residues" evidence="1">
    <location>
        <begin position="114"/>
        <end position="132"/>
    </location>
</feature>
<feature type="domain" description="MADF" evidence="2">
    <location>
        <begin position="14"/>
        <end position="97"/>
    </location>
</feature>
<dbReference type="PANTHER" id="PTHR21505">
    <property type="entry name" value="MADF DOMAIN-CONTAINING PROTEIN-RELATED"/>
    <property type="match status" value="1"/>
</dbReference>
<dbReference type="InterPro" id="IPR006578">
    <property type="entry name" value="MADF-dom"/>
</dbReference>
<protein>
    <recommendedName>
        <fullName evidence="2">MADF domain-containing protein</fullName>
    </recommendedName>
</protein>
<proteinExistence type="predicted"/>
<organism evidence="3">
    <name type="scientific">Pararge aegeria</name>
    <name type="common">speckled wood butterfly</name>
    <dbReference type="NCBI Taxonomy" id="116150"/>
    <lineage>
        <taxon>Eukaryota</taxon>
        <taxon>Metazoa</taxon>
        <taxon>Ecdysozoa</taxon>
        <taxon>Arthropoda</taxon>
        <taxon>Hexapoda</taxon>
        <taxon>Insecta</taxon>
        <taxon>Pterygota</taxon>
        <taxon>Neoptera</taxon>
        <taxon>Endopterygota</taxon>
        <taxon>Lepidoptera</taxon>
        <taxon>Glossata</taxon>
        <taxon>Ditrysia</taxon>
        <taxon>Papilionoidea</taxon>
        <taxon>Nymphalidae</taxon>
        <taxon>Satyrinae</taxon>
        <taxon>Satyrini</taxon>
        <taxon>Parargina</taxon>
        <taxon>Pararge</taxon>
    </lineage>
</organism>
<dbReference type="RefSeq" id="XP_039756617.1">
    <property type="nucleotide sequence ID" value="XM_039900683.1"/>
</dbReference>
<dbReference type="EMBL" id="GAIX01003565">
    <property type="protein sequence ID" value="JAA88995.1"/>
    <property type="molecule type" value="Transcribed_RNA"/>
</dbReference>
<dbReference type="Pfam" id="PF10545">
    <property type="entry name" value="MADF_DNA_bdg"/>
    <property type="match status" value="1"/>
</dbReference>
<dbReference type="SMART" id="SM00595">
    <property type="entry name" value="MADF"/>
    <property type="match status" value="1"/>
</dbReference>
<reference evidence="3" key="1">
    <citation type="journal article" date="2013" name="BMC Genomics">
        <title>Unscrambling butterfly oogenesis.</title>
        <authorList>
            <person name="Carter J.M."/>
            <person name="Baker S.C."/>
            <person name="Pink R."/>
            <person name="Carter D.R."/>
            <person name="Collins A."/>
            <person name="Tomlin J."/>
            <person name="Gibbs M."/>
            <person name="Breuker C.J."/>
        </authorList>
    </citation>
    <scope>NUCLEOTIDE SEQUENCE</scope>
    <source>
        <tissue evidence="3">Ovary</tissue>
    </source>
</reference>
<dbReference type="PANTHER" id="PTHR21505:SF12">
    <property type="entry name" value="MADF DOMAIN-CONTAINING PROTEIN-RELATED"/>
    <property type="match status" value="1"/>
</dbReference>
<accession>S4PMG4</accession>
<name>S4PMG4_9NEOP</name>
<evidence type="ECO:0000256" key="1">
    <source>
        <dbReference type="SAM" id="MobiDB-lite"/>
    </source>
</evidence>
<sequence length="265" mass="31279">MTRMMEWSNKEVIRLVKAYKAKRMLWDPLHDLYHVQTAKYEAWCELAEPYGCEIVELRKKFNSIFASYRREKAKIRTGGTSFWFLYKYLSFLPSHMDQEKSEKAKKTSKKPLSEEPDEPPDEPPSDPEEYEDIGSSSPVHIIVKEETEITPQSPPRYFLTKPNTTLIHKRRREKEDFDKQNTIESKLLKRTKLYKKKDECDSFGEYIAIALRKHDDKTKSMIKQAINNILFEQEMKKYNSGQYAVIYTGVEENPLIVPNDCENKC</sequence>
<evidence type="ECO:0000313" key="3">
    <source>
        <dbReference type="EMBL" id="JAA88995.1"/>
    </source>
</evidence>
<reference evidence="3" key="2">
    <citation type="submission" date="2013-05" db="EMBL/GenBank/DDBJ databases">
        <authorList>
            <person name="Carter J.-M."/>
            <person name="Baker S.C."/>
            <person name="Pink R."/>
            <person name="Carter D.R.F."/>
            <person name="Collins A."/>
            <person name="Tomlin J."/>
            <person name="Gibbs M."/>
            <person name="Breuker C.J."/>
        </authorList>
    </citation>
    <scope>NUCLEOTIDE SEQUENCE</scope>
    <source>
        <tissue evidence="3">Ovary</tissue>
    </source>
</reference>
<evidence type="ECO:0000259" key="2">
    <source>
        <dbReference type="PROSITE" id="PS51029"/>
    </source>
</evidence>
<dbReference type="GeneID" id="120631204"/>
<dbReference type="PROSITE" id="PS51029">
    <property type="entry name" value="MADF"/>
    <property type="match status" value="1"/>
</dbReference>
<feature type="region of interest" description="Disordered" evidence="1">
    <location>
        <begin position="99"/>
        <end position="134"/>
    </location>
</feature>
<dbReference type="AlphaFoldDB" id="S4PMG4"/>